<evidence type="ECO:0000313" key="10">
    <source>
        <dbReference type="Proteomes" id="UP001642540"/>
    </source>
</evidence>
<feature type="signal peptide" evidence="7">
    <location>
        <begin position="1"/>
        <end position="19"/>
    </location>
</feature>
<proteinExistence type="predicted"/>
<dbReference type="SUPFAM" id="SSF57625">
    <property type="entry name" value="Invertebrate chitin-binding proteins"/>
    <property type="match status" value="4"/>
</dbReference>
<feature type="compositionally biased region" description="Pro residues" evidence="6">
    <location>
        <begin position="166"/>
        <end position="178"/>
    </location>
</feature>
<evidence type="ECO:0000256" key="5">
    <source>
        <dbReference type="ARBA" id="ARBA00023180"/>
    </source>
</evidence>
<evidence type="ECO:0000313" key="9">
    <source>
        <dbReference type="EMBL" id="CAL8114358.1"/>
    </source>
</evidence>
<dbReference type="PROSITE" id="PS50940">
    <property type="entry name" value="CHIT_BIND_II"/>
    <property type="match status" value="4"/>
</dbReference>
<feature type="compositionally biased region" description="Low complexity" evidence="6">
    <location>
        <begin position="97"/>
        <end position="165"/>
    </location>
</feature>
<dbReference type="Pfam" id="PF01607">
    <property type="entry name" value="CBM_14"/>
    <property type="match status" value="4"/>
</dbReference>
<feature type="compositionally biased region" description="Low complexity" evidence="6">
    <location>
        <begin position="179"/>
        <end position="190"/>
    </location>
</feature>
<dbReference type="SMART" id="SM00494">
    <property type="entry name" value="ChtBD2"/>
    <property type="match status" value="4"/>
</dbReference>
<dbReference type="InterPro" id="IPR002557">
    <property type="entry name" value="Chitin-bd_dom"/>
</dbReference>
<feature type="domain" description="Chitin-binding type-2" evidence="8">
    <location>
        <begin position="22"/>
        <end position="78"/>
    </location>
</feature>
<evidence type="ECO:0000259" key="8">
    <source>
        <dbReference type="PROSITE" id="PS50940"/>
    </source>
</evidence>
<dbReference type="InterPro" id="IPR036508">
    <property type="entry name" value="Chitin-bd_dom_sf"/>
</dbReference>
<evidence type="ECO:0000256" key="1">
    <source>
        <dbReference type="ARBA" id="ARBA00022669"/>
    </source>
</evidence>
<feature type="domain" description="Chitin-binding type-2" evidence="8">
    <location>
        <begin position="341"/>
        <end position="399"/>
    </location>
</feature>
<feature type="domain" description="Chitin-binding type-2" evidence="8">
    <location>
        <begin position="192"/>
        <end position="248"/>
    </location>
</feature>
<dbReference type="Gene3D" id="2.170.140.10">
    <property type="entry name" value="Chitin binding domain"/>
    <property type="match status" value="4"/>
</dbReference>
<dbReference type="PRINTS" id="PR01217">
    <property type="entry name" value="PRICHEXTENSN"/>
</dbReference>
<dbReference type="Proteomes" id="UP001642540">
    <property type="component" value="Unassembled WGS sequence"/>
</dbReference>
<protein>
    <recommendedName>
        <fullName evidence="8">Chitin-binding type-2 domain-containing protein</fullName>
    </recommendedName>
</protein>
<feature type="region of interest" description="Disordered" evidence="6">
    <location>
        <begin position="80"/>
        <end position="198"/>
    </location>
</feature>
<feature type="domain" description="Chitin-binding type-2" evidence="8">
    <location>
        <begin position="259"/>
        <end position="315"/>
    </location>
</feature>
<dbReference type="EMBL" id="CAXLJM020000049">
    <property type="protein sequence ID" value="CAL8114358.1"/>
    <property type="molecule type" value="Genomic_DNA"/>
</dbReference>
<organism evidence="9 10">
    <name type="scientific">Orchesella dallaii</name>
    <dbReference type="NCBI Taxonomy" id="48710"/>
    <lineage>
        <taxon>Eukaryota</taxon>
        <taxon>Metazoa</taxon>
        <taxon>Ecdysozoa</taxon>
        <taxon>Arthropoda</taxon>
        <taxon>Hexapoda</taxon>
        <taxon>Collembola</taxon>
        <taxon>Entomobryomorpha</taxon>
        <taxon>Entomobryoidea</taxon>
        <taxon>Orchesellidae</taxon>
        <taxon>Orchesellinae</taxon>
        <taxon>Orchesella</taxon>
    </lineage>
</organism>
<keyword evidence="3" id="KW-0677">Repeat</keyword>
<evidence type="ECO:0000256" key="4">
    <source>
        <dbReference type="ARBA" id="ARBA00023157"/>
    </source>
</evidence>
<keyword evidence="1" id="KW-0147">Chitin-binding</keyword>
<dbReference type="PANTHER" id="PTHR23301:SF0">
    <property type="entry name" value="CHITIN-BINDING TYPE-2 DOMAIN-CONTAINING PROTEIN-RELATED"/>
    <property type="match status" value="1"/>
</dbReference>
<dbReference type="InterPro" id="IPR051940">
    <property type="entry name" value="Chitin_bind-dev_reg"/>
</dbReference>
<dbReference type="PANTHER" id="PTHR23301">
    <property type="entry name" value="CHITIN BINDING PERITROPHIN-A"/>
    <property type="match status" value="1"/>
</dbReference>
<keyword evidence="10" id="KW-1185">Reference proteome</keyword>
<evidence type="ECO:0000256" key="2">
    <source>
        <dbReference type="ARBA" id="ARBA00022729"/>
    </source>
</evidence>
<evidence type="ECO:0000256" key="6">
    <source>
        <dbReference type="SAM" id="MobiDB-lite"/>
    </source>
</evidence>
<keyword evidence="4" id="KW-1015">Disulfide bond</keyword>
<keyword evidence="5" id="KW-0325">Glycoprotein</keyword>
<name>A0ABP1R274_9HEXA</name>
<accession>A0ABP1R274</accession>
<comment type="caution">
    <text evidence="9">The sequence shown here is derived from an EMBL/GenBank/DDBJ whole genome shotgun (WGS) entry which is preliminary data.</text>
</comment>
<gene>
    <name evidence="9" type="ORF">ODALV1_LOCUS16431</name>
</gene>
<evidence type="ECO:0000256" key="7">
    <source>
        <dbReference type="SAM" id="SignalP"/>
    </source>
</evidence>
<sequence>MGGRTLFVLLFVAICGASSLEVPDCPSEGVAYLPHEDCTKYYVCDNGFAVEQLCPLSLYFNPSIEQCDFPENVVECVGGTRPPGGNGTTAVPPTTPPSNTTNPTPPSNSTTPTPPSNSTTPTPPSNSTTPTPPSNSTTPTPPSNSTTPTPPSNSTTPTPPSNSTTPTPPSNSTTPPPTNSTSPPGNGTTPLPNGCPADGIDKIPHPSLCDTYFICVDGVPYEEHCADGLQFNPIIKECDFPENVNCTSPGIPTTTPIPVPDCPAEGVHFLPYPRNCSLYYICVEGFPVLNRCADGTLFDPVNLQCDLSANVNCTSGNSTFVEEFDLPISNIKLQSSPLDSQNECPNGVTRALIPSSNSCREYFICFDGSNLGTLECPSGFHFDYFSQACVPQGLSTCLL</sequence>
<reference evidence="9 10" key="1">
    <citation type="submission" date="2024-08" db="EMBL/GenBank/DDBJ databases">
        <authorList>
            <person name="Cucini C."/>
            <person name="Frati F."/>
        </authorList>
    </citation>
    <scope>NUCLEOTIDE SEQUENCE [LARGE SCALE GENOMIC DNA]</scope>
</reference>
<feature type="chain" id="PRO_5045358730" description="Chitin-binding type-2 domain-containing protein" evidence="7">
    <location>
        <begin position="20"/>
        <end position="399"/>
    </location>
</feature>
<evidence type="ECO:0000256" key="3">
    <source>
        <dbReference type="ARBA" id="ARBA00022737"/>
    </source>
</evidence>
<keyword evidence="2 7" id="KW-0732">Signal</keyword>